<gene>
    <name evidence="1" type="ORF">S06H3_25244</name>
</gene>
<evidence type="ECO:0000313" key="1">
    <source>
        <dbReference type="EMBL" id="GAI32102.1"/>
    </source>
</evidence>
<protein>
    <submittedName>
        <fullName evidence="1">Uncharacterized protein</fullName>
    </submittedName>
</protein>
<accession>X1MKD9</accession>
<reference evidence="1" key="1">
    <citation type="journal article" date="2014" name="Front. Microbiol.">
        <title>High frequency of phylogenetically diverse reductive dehalogenase-homologous genes in deep subseafloor sedimentary metagenomes.</title>
        <authorList>
            <person name="Kawai M."/>
            <person name="Futagami T."/>
            <person name="Toyoda A."/>
            <person name="Takaki Y."/>
            <person name="Nishi S."/>
            <person name="Hori S."/>
            <person name="Arai W."/>
            <person name="Tsubouchi T."/>
            <person name="Morono Y."/>
            <person name="Uchiyama I."/>
            <person name="Ito T."/>
            <person name="Fujiyama A."/>
            <person name="Inagaki F."/>
            <person name="Takami H."/>
        </authorList>
    </citation>
    <scope>NUCLEOTIDE SEQUENCE</scope>
    <source>
        <strain evidence="1">Expedition CK06-06</strain>
    </source>
</reference>
<dbReference type="SUPFAM" id="SSF46785">
    <property type="entry name" value="Winged helix' DNA-binding domain"/>
    <property type="match status" value="1"/>
</dbReference>
<name>X1MKD9_9ZZZZ</name>
<dbReference type="InterPro" id="IPR036388">
    <property type="entry name" value="WH-like_DNA-bd_sf"/>
</dbReference>
<dbReference type="InterPro" id="IPR036390">
    <property type="entry name" value="WH_DNA-bd_sf"/>
</dbReference>
<dbReference type="EMBL" id="BARV01014525">
    <property type="protein sequence ID" value="GAI32102.1"/>
    <property type="molecule type" value="Genomic_DNA"/>
</dbReference>
<sequence>MTATSSIKNIWKLLKKFRVELNLLMDDESLLILIYIKRHDGIEMNDLTKKLNKYLSHLKDIVVFLKSKKFIIEKNGLIYITKKGKEIVNIIEYSQYKIDEIPENIIPGYILEKPPIGCGSTSFTFKAGRKRIKNRVIKIFKKGIFEHIDFDKKIEALQRYQLHF</sequence>
<dbReference type="Gene3D" id="1.10.10.10">
    <property type="entry name" value="Winged helix-like DNA-binding domain superfamily/Winged helix DNA-binding domain"/>
    <property type="match status" value="1"/>
</dbReference>
<dbReference type="AlphaFoldDB" id="X1MKD9"/>
<proteinExistence type="predicted"/>
<organism evidence="1">
    <name type="scientific">marine sediment metagenome</name>
    <dbReference type="NCBI Taxonomy" id="412755"/>
    <lineage>
        <taxon>unclassified sequences</taxon>
        <taxon>metagenomes</taxon>
        <taxon>ecological metagenomes</taxon>
    </lineage>
</organism>
<comment type="caution">
    <text evidence="1">The sequence shown here is derived from an EMBL/GenBank/DDBJ whole genome shotgun (WGS) entry which is preliminary data.</text>
</comment>